<dbReference type="PANTHER" id="PTHR43772:SF2">
    <property type="entry name" value="PUTATIVE (AFU_ORTHOLOGUE AFUA_2G04480)-RELATED"/>
    <property type="match status" value="1"/>
</dbReference>
<evidence type="ECO:0000256" key="2">
    <source>
        <dbReference type="ARBA" id="ARBA00023277"/>
    </source>
</evidence>
<dbReference type="SUPFAM" id="SSF75005">
    <property type="entry name" value="Arabinanase/levansucrase/invertase"/>
    <property type="match status" value="1"/>
</dbReference>
<reference evidence="4 5" key="1">
    <citation type="submission" date="2018-06" db="EMBL/GenBank/DDBJ databases">
        <title>Whole Genome Sequence of an efficient microsymbiont, Rhizobium tropici.</title>
        <authorList>
            <person name="Srinivasan R."/>
            <person name="Singh H.V."/>
            <person name="Srivastava R."/>
            <person name="Kumari B."/>
            <person name="Radhakrishna A."/>
        </authorList>
    </citation>
    <scope>NUCLEOTIDE SEQUENCE [LARGE SCALE GENOMIC DNA]</scope>
    <source>
        <strain evidence="4 5">IGFRI Rhizo-19</strain>
    </source>
</reference>
<accession>A0A329Y142</accession>
<evidence type="ECO:0000256" key="1">
    <source>
        <dbReference type="ARBA" id="ARBA00022651"/>
    </source>
</evidence>
<organism evidence="4 5">
    <name type="scientific">Rhizobium tropici</name>
    <dbReference type="NCBI Taxonomy" id="398"/>
    <lineage>
        <taxon>Bacteria</taxon>
        <taxon>Pseudomonadati</taxon>
        <taxon>Pseudomonadota</taxon>
        <taxon>Alphaproteobacteria</taxon>
        <taxon>Hyphomicrobiales</taxon>
        <taxon>Rhizobiaceae</taxon>
        <taxon>Rhizobium/Agrobacterium group</taxon>
        <taxon>Rhizobium</taxon>
    </lineage>
</organism>
<dbReference type="Pfam" id="PF24793">
    <property type="entry name" value="GINT1_N"/>
    <property type="match status" value="1"/>
</dbReference>
<evidence type="ECO:0000259" key="3">
    <source>
        <dbReference type="Pfam" id="PF24793"/>
    </source>
</evidence>
<feature type="domain" description="Glucosamine inositolphosphorylceramide transferase 1 N-terminal" evidence="3">
    <location>
        <begin position="295"/>
        <end position="503"/>
    </location>
</feature>
<protein>
    <recommendedName>
        <fullName evidence="3">Glucosamine inositolphosphorylceramide transferase 1 N-terminal domain-containing protein</fullName>
    </recommendedName>
</protein>
<keyword evidence="2" id="KW-0119">Carbohydrate metabolism</keyword>
<keyword evidence="1" id="KW-0858">Xylan degradation</keyword>
<name>A0A329Y142_RHITR</name>
<gene>
    <name evidence="4" type="ORF">DQ393_31885</name>
</gene>
<dbReference type="InterPro" id="IPR056442">
    <property type="entry name" value="GINT1_N"/>
</dbReference>
<comment type="caution">
    <text evidence="4">The sequence shown here is derived from an EMBL/GenBank/DDBJ whole genome shotgun (WGS) entry which is preliminary data.</text>
</comment>
<sequence>MMNETKPLRIGILVARGRALENWELMILDRILAEPSLELAAVFPHPDPFEDGTTSKLLSWGARLEAGTLARQPAYSPKYFHSHRHFIDCYDADGDKRCATDTITGAMLRRLKLDLVIRTTPKGMADEAIAALPFGEWAFNFSDQQSAEADWFGYAEVLARAPTAEIALYARCGGKADKREIARAAFNIKPSAARLSAFVRERSVTLLLRELARLADTRQFNPPAFVEATEAHAPSYGDLVRYGCIVAGSVSAKAFRSIKARLHSDSAIWTLYTGHGQIDDFDPSEAVEIPPSDNSIKADPFLFEHEGKCYLFYEAYARGDRKAHIAVGRFDGDALTQVGVALERPYHLSYPFIFRDGDQIFMIPETHQARRLEIWRCSEFPLKWELHATAFEGQSPADSILIRHGGKWWLFTNLSDFHAYEDHCSELYLFEVDGPALTGIKPHKRNPVVIGSTEARGAGRIFEHDGRLLRPSQNNAHGIYGYGLNIMEIETLTLDDYRERRIRTITPGFKAGLHGCHHFDATGGRYILDARLTI</sequence>
<dbReference type="InterPro" id="IPR023296">
    <property type="entry name" value="Glyco_hydro_beta-prop_sf"/>
</dbReference>
<keyword evidence="1" id="KW-0624">Polysaccharide degradation</keyword>
<dbReference type="EMBL" id="QMKK01000061">
    <property type="protein sequence ID" value="RAX37406.1"/>
    <property type="molecule type" value="Genomic_DNA"/>
</dbReference>
<dbReference type="Gene3D" id="2.115.10.20">
    <property type="entry name" value="Glycosyl hydrolase domain, family 43"/>
    <property type="match status" value="1"/>
</dbReference>
<dbReference type="GO" id="GO:0045493">
    <property type="term" value="P:xylan catabolic process"/>
    <property type="evidence" value="ECO:0007669"/>
    <property type="project" value="UniProtKB-KW"/>
</dbReference>
<proteinExistence type="predicted"/>
<dbReference type="RefSeq" id="WP_112345673.1">
    <property type="nucleotide sequence ID" value="NZ_QMKK01000061.1"/>
</dbReference>
<dbReference type="AlphaFoldDB" id="A0A329Y142"/>
<evidence type="ECO:0000313" key="4">
    <source>
        <dbReference type="EMBL" id="RAX37406.1"/>
    </source>
</evidence>
<dbReference type="InterPro" id="IPR052176">
    <property type="entry name" value="Glycosyl_Hydrlase_43_Enz"/>
</dbReference>
<dbReference type="OrthoDB" id="3771157at2"/>
<dbReference type="Proteomes" id="UP000251205">
    <property type="component" value="Unassembled WGS sequence"/>
</dbReference>
<dbReference type="PANTHER" id="PTHR43772">
    <property type="entry name" value="ENDO-1,4-BETA-XYLANASE"/>
    <property type="match status" value="1"/>
</dbReference>
<evidence type="ECO:0000313" key="5">
    <source>
        <dbReference type="Proteomes" id="UP000251205"/>
    </source>
</evidence>